<evidence type="ECO:0000313" key="1">
    <source>
        <dbReference type="EMBL" id="RMC13336.1"/>
    </source>
</evidence>
<dbReference type="AlphaFoldDB" id="A0A3M0KJV1"/>
<protein>
    <submittedName>
        <fullName evidence="1">Uncharacterized protein</fullName>
    </submittedName>
</protein>
<comment type="caution">
    <text evidence="1">The sequence shown here is derived from an EMBL/GenBank/DDBJ whole genome shotgun (WGS) entry which is preliminary data.</text>
</comment>
<proteinExistence type="predicted"/>
<dbReference type="EMBL" id="QRBI01000106">
    <property type="protein sequence ID" value="RMC13336.1"/>
    <property type="molecule type" value="Genomic_DNA"/>
</dbReference>
<keyword evidence="2" id="KW-1185">Reference proteome</keyword>
<dbReference type="STRING" id="333673.A0A3M0KJV1"/>
<dbReference type="OrthoDB" id="276744at2759"/>
<dbReference type="PANTHER" id="PTHR33332">
    <property type="entry name" value="REVERSE TRANSCRIPTASE DOMAIN-CONTAINING PROTEIN"/>
    <property type="match status" value="1"/>
</dbReference>
<reference evidence="1 2" key="1">
    <citation type="submission" date="2018-07" db="EMBL/GenBank/DDBJ databases">
        <title>A high quality draft genome assembly of the barn swallow (H. rustica rustica).</title>
        <authorList>
            <person name="Formenti G."/>
            <person name="Chiara M."/>
            <person name="Poveda L."/>
            <person name="Francoijs K.-J."/>
            <person name="Bonisoli-Alquati A."/>
            <person name="Canova L."/>
            <person name="Gianfranceschi L."/>
            <person name="Horner D.S."/>
            <person name="Saino N."/>
        </authorList>
    </citation>
    <scope>NUCLEOTIDE SEQUENCE [LARGE SCALE GENOMIC DNA]</scope>
    <source>
        <strain evidence="1">Chelidonia</strain>
        <tissue evidence="1">Blood</tissue>
    </source>
</reference>
<dbReference type="Proteomes" id="UP000269221">
    <property type="component" value="Unassembled WGS sequence"/>
</dbReference>
<accession>A0A3M0KJV1</accession>
<evidence type="ECO:0000313" key="2">
    <source>
        <dbReference type="Proteomes" id="UP000269221"/>
    </source>
</evidence>
<sequence>MLSCFVGPGISPSRPPNQGMNPNTARLHLECCDQFWRPHFEKEFEVLEYVQRRARLVKLGKLEDKSNEEWLRELLMFCLEKRRLRGTPVALYNYLKESVLNWGLVSSHSQSGEELSTKKIKRSRNAALRCEGKSVDVAYLDFSAACAQVAKKAGDILGCITNSVASRTRAVIVPLYSALVRPQHECHAQFWAPHYKKDIEVLERVQRRAMELEKGLDHESYRISL</sequence>
<organism evidence="1 2">
    <name type="scientific">Hirundo rustica rustica</name>
    <dbReference type="NCBI Taxonomy" id="333673"/>
    <lineage>
        <taxon>Eukaryota</taxon>
        <taxon>Metazoa</taxon>
        <taxon>Chordata</taxon>
        <taxon>Craniata</taxon>
        <taxon>Vertebrata</taxon>
        <taxon>Euteleostomi</taxon>
        <taxon>Archelosauria</taxon>
        <taxon>Archosauria</taxon>
        <taxon>Dinosauria</taxon>
        <taxon>Saurischia</taxon>
        <taxon>Theropoda</taxon>
        <taxon>Coelurosauria</taxon>
        <taxon>Aves</taxon>
        <taxon>Neognathae</taxon>
        <taxon>Neoaves</taxon>
        <taxon>Telluraves</taxon>
        <taxon>Australaves</taxon>
        <taxon>Passeriformes</taxon>
        <taxon>Sylvioidea</taxon>
        <taxon>Hirundinidae</taxon>
        <taxon>Hirundo</taxon>
    </lineage>
</organism>
<name>A0A3M0KJV1_HIRRU</name>
<gene>
    <name evidence="1" type="ORF">DUI87_10871</name>
</gene>